<gene>
    <name evidence="7" type="primary">FAM86B1</name>
</gene>
<dbReference type="EMBL" id="AC145124">
    <property type="status" value="NOT_ANNOTATED_CDS"/>
    <property type="molecule type" value="Genomic_DNA"/>
</dbReference>
<dbReference type="Pfam" id="PF14904">
    <property type="entry name" value="FAM86"/>
    <property type="match status" value="1"/>
</dbReference>
<comment type="similarity">
    <text evidence="1">Belongs to the class I-like SAM-binding methyltransferase superfamily. EEF2KMT family.</text>
</comment>
<evidence type="ECO:0000256" key="3">
    <source>
        <dbReference type="ARBA" id="ARBA00022679"/>
    </source>
</evidence>
<dbReference type="Ensembl" id="ENST00000531833.1">
    <property type="protein sequence ID" value="ENSP00000473457.1"/>
    <property type="gene ID" value="ENSG00000186523.15"/>
</dbReference>
<reference evidence="7 8" key="2">
    <citation type="journal article" date="2004" name="Nature">
        <title>Finishing the euchromatic sequence of the human genome.</title>
        <authorList>
            <consortium name="International Human Genome Sequencing Consortium"/>
        </authorList>
    </citation>
    <scope>NUCLEOTIDE SEQUENCE [LARGE SCALE GENOMIC DNA]</scope>
</reference>
<evidence type="ECO:0000256" key="2">
    <source>
        <dbReference type="ARBA" id="ARBA00022603"/>
    </source>
</evidence>
<dbReference type="GO" id="GO:0008168">
    <property type="term" value="F:methyltransferase activity"/>
    <property type="evidence" value="ECO:0007669"/>
    <property type="project" value="UniProtKB-KW"/>
</dbReference>
<keyword evidence="8" id="KW-1185">Reference proteome</keyword>
<evidence type="ECO:0000313" key="8">
    <source>
        <dbReference type="Proteomes" id="UP000005640"/>
    </source>
</evidence>
<dbReference type="Ensembl" id="ENST00000531833.1">
    <property type="protein sequence ID" value="ENSP00000473457.1"/>
    <property type="gene ID" value="ENSG00000186523.16"/>
</dbReference>
<reference evidence="7 8" key="3">
    <citation type="journal article" date="2006" name="Nature">
        <title>DNA sequence and analysis of human chromosome 8.</title>
        <authorList>
            <person name="Nusbaum C."/>
            <person name="Mikkelsen T.S."/>
            <person name="Zody M.C."/>
            <person name="Asakawa S."/>
            <person name="Taudien S."/>
            <person name="Garber M."/>
            <person name="Kodira C.D."/>
            <person name="Schueler M.G."/>
            <person name="Shimizu A."/>
            <person name="Whittaker C.A."/>
            <person name="Chang J.L."/>
            <person name="Cuomo C.A."/>
            <person name="Dewar K."/>
            <person name="FitzGerald M.G."/>
            <person name="Yang X."/>
            <person name="Allen N.R."/>
            <person name="Anderson S."/>
            <person name="Asakawa T."/>
            <person name="Blechschmidt K."/>
            <person name="Bloom T."/>
            <person name="Borowsky M.L."/>
            <person name="Butler J."/>
            <person name="Cook A."/>
            <person name="Corum B."/>
            <person name="DeArellano K."/>
            <person name="DeCaprio D."/>
            <person name="Dooley K.T."/>
            <person name="Dorris L.III."/>
            <person name="Engels R."/>
            <person name="Glockner G."/>
            <person name="Hafez N."/>
            <person name="Hagopian D.S."/>
            <person name="Hall J.L."/>
            <person name="Ishikawa S.K."/>
            <person name="Jaffe D.B."/>
            <person name="Kamat A."/>
            <person name="Kudoh J."/>
            <person name="Lehmann R."/>
            <person name="Lokitsang T."/>
            <person name="Macdonald P."/>
            <person name="Major J.E."/>
            <person name="Matthews C.D."/>
            <person name="Mauceli E."/>
            <person name="Menzel U."/>
            <person name="Mihalev A.H."/>
            <person name="Minoshima S."/>
            <person name="Murayama Y."/>
            <person name="Naylor J.W."/>
            <person name="Nicol R."/>
            <person name="Nguyen C."/>
            <person name="O'Leary S.B."/>
            <person name="O'Neill K."/>
            <person name="Parker S.C."/>
            <person name="Polley A."/>
            <person name="Raymond C.K."/>
            <person name="Reichwald K."/>
            <person name="Rodriguez J."/>
            <person name="Sasaki T."/>
            <person name="Schilhabel M."/>
            <person name="Siddiqui R."/>
            <person name="Smith C.L."/>
            <person name="Sneddon T.P."/>
            <person name="Talamas J.A."/>
            <person name="Tenzin P."/>
            <person name="Topham K."/>
            <person name="Venkataraman V."/>
            <person name="Wen G."/>
            <person name="Yamazaki S."/>
            <person name="Young S.K."/>
            <person name="Zeng Q."/>
            <person name="Zimmer A.R."/>
            <person name="Rosenthal A."/>
            <person name="Birren B.W."/>
            <person name="Platzer M."/>
            <person name="Shimizu N."/>
            <person name="Lander E.S."/>
        </authorList>
    </citation>
    <scope>NUCLEOTIDE SEQUENCE [LARGE SCALE GENOMIC DNA]</scope>
</reference>
<evidence type="ECO:0000256" key="5">
    <source>
        <dbReference type="SAM" id="MobiDB-lite"/>
    </source>
</evidence>
<reference evidence="7 8" key="1">
    <citation type="journal article" date="2001" name="Nature">
        <title>Initial sequencing and analysis of the human genome.</title>
        <authorList>
            <consortium name="International Human Genome Sequencing Consortium"/>
            <person name="Lander E.S."/>
            <person name="Linton L.M."/>
            <person name="Birren B."/>
            <person name="Nusbaum C."/>
            <person name="Zody M.C."/>
            <person name="Baldwin J."/>
            <person name="Devon K."/>
            <person name="Dewar K."/>
            <person name="Doyle M."/>
            <person name="FitzHugh W."/>
            <person name="Funke R."/>
            <person name="Gage D."/>
            <person name="Harris K."/>
            <person name="Heaford A."/>
            <person name="Howland J."/>
            <person name="Kann L."/>
            <person name="Lehoczky J."/>
            <person name="LeVine R."/>
            <person name="McEwan P."/>
            <person name="McKernan K."/>
            <person name="Meldrim J."/>
            <person name="Mesirov J.P."/>
            <person name="Miranda C."/>
            <person name="Morris W."/>
            <person name="Naylor J."/>
            <person name="Raymond C."/>
            <person name="Rosetti M."/>
            <person name="Santos R."/>
            <person name="Sheridan A."/>
            <person name="Sougnez C."/>
            <person name="Stange-Thomann N."/>
            <person name="Stojanovic N."/>
            <person name="Subramanian A."/>
            <person name="Wyman D."/>
            <person name="Rogers J."/>
            <person name="Sulston J."/>
            <person name="Ainscough R."/>
            <person name="Beck S."/>
            <person name="Bentley D."/>
            <person name="Burton J."/>
            <person name="Clee C."/>
            <person name="Carter N."/>
            <person name="Coulson A."/>
            <person name="Deadman R."/>
            <person name="Deloukas P."/>
            <person name="Dunham A."/>
            <person name="Dunham I."/>
            <person name="Durbin R."/>
            <person name="French L."/>
            <person name="Grafham D."/>
            <person name="Gregory S."/>
            <person name="Hubbard T."/>
            <person name="Humphray S."/>
            <person name="Hunt A."/>
            <person name="Jones M."/>
            <person name="Lloyd C."/>
            <person name="McMurray A."/>
            <person name="Matthews L."/>
            <person name="Mercer S."/>
            <person name="Milne S."/>
            <person name="Mullikin J.C."/>
            <person name="Mungall A."/>
            <person name="Plumb R."/>
            <person name="Ross M."/>
            <person name="Shownkeen R."/>
            <person name="Sims S."/>
            <person name="Waterston R.H."/>
            <person name="Wilson R.K."/>
            <person name="Hillier L.W."/>
            <person name="McPherson J.D."/>
            <person name="Marra M.A."/>
            <person name="Mardis E.R."/>
            <person name="Fulton L.A."/>
            <person name="Chinwalla A.T."/>
            <person name="Pepin K.H."/>
            <person name="Gish W.R."/>
            <person name="Chissoe S.L."/>
            <person name="Wendl M.C."/>
            <person name="Delehaunty K.D."/>
            <person name="Miner T.L."/>
            <person name="Delehaunty A."/>
            <person name="Kramer J.B."/>
            <person name="Cook L.L."/>
            <person name="Fulton R.S."/>
            <person name="Johnson D.L."/>
            <person name="Minx P.J."/>
            <person name="Clifton S.W."/>
            <person name="Hawkins T."/>
            <person name="Branscomb E."/>
            <person name="Predki P."/>
            <person name="Richardson P."/>
            <person name="Wenning S."/>
            <person name="Slezak T."/>
            <person name="Doggett N."/>
            <person name="Cheng J.F."/>
            <person name="Olsen A."/>
            <person name="Lucas S."/>
            <person name="Elkin C."/>
            <person name="Uberbacher E."/>
            <person name="Frazier M."/>
            <person name="Gibbs R.A."/>
            <person name="Muzny D.M."/>
            <person name="Scherer S.E."/>
            <person name="Bouck J.B."/>
            <person name="Sodergren E.J."/>
            <person name="Worley K.C."/>
            <person name="Rives C.M."/>
            <person name="Gorrell J.H."/>
            <person name="Metzker M.L."/>
            <person name="Naylor S.L."/>
            <person name="Kucherlapati R.S."/>
            <person name="Nelson D.L."/>
            <person name="Weinstock G.M."/>
            <person name="Sakaki Y."/>
            <person name="Fujiyama A."/>
            <person name="Hattori M."/>
            <person name="Yada T."/>
            <person name="Toyoda A."/>
            <person name="Itoh T."/>
            <person name="Kawagoe C."/>
            <person name="Watanabe H."/>
            <person name="Totoki Y."/>
            <person name="Taylor T."/>
            <person name="Weissenbach J."/>
            <person name="Heilig R."/>
            <person name="Saurin W."/>
            <person name="Artiguenave F."/>
            <person name="Brottier P."/>
            <person name="Bruls T."/>
            <person name="Pelletier E."/>
            <person name="Robert C."/>
            <person name="Wincker P."/>
            <person name="Smith D.R."/>
            <person name="Doucette-Stamm L."/>
            <person name="Rubenfield M."/>
            <person name="Weinstock K."/>
            <person name="Lee H.M."/>
            <person name="Dubois J."/>
            <person name="Rosenthal A."/>
            <person name="Platzer M."/>
            <person name="Nyakatura G."/>
            <person name="Taudien S."/>
            <person name="Rump A."/>
            <person name="Yang H."/>
            <person name="Yu J."/>
            <person name="Wang J."/>
            <person name="Huang G."/>
            <person name="Gu J."/>
            <person name="Hood L."/>
            <person name="Rowen L."/>
            <person name="Madan A."/>
            <person name="Qin S."/>
            <person name="Davis R.W."/>
            <person name="Federspiel N.A."/>
            <person name="Abola A.P."/>
            <person name="Proctor M.J."/>
            <person name="Myers R.M."/>
            <person name="Schmutz J."/>
            <person name="Dickson M."/>
            <person name="Grimwood J."/>
            <person name="Cox D.R."/>
            <person name="Olson M.V."/>
            <person name="Kaul R."/>
            <person name="Raymond C."/>
            <person name="Shimizu N."/>
            <person name="Kawasaki K."/>
            <person name="Minoshima S."/>
            <person name="Evans G.A."/>
            <person name="Athanasiou M."/>
            <person name="Schultz R."/>
            <person name="Roe B.A."/>
            <person name="Chen F."/>
            <person name="Pan H."/>
            <person name="Ramser J."/>
            <person name="Lehrach H."/>
            <person name="Reinhardt R."/>
            <person name="McCombie W.R."/>
            <person name="de la Bastide M."/>
            <person name="Dedhia N."/>
            <person name="Blocker H."/>
            <person name="Hornischer K."/>
            <person name="Nordsiek G."/>
            <person name="Agarwala R."/>
            <person name="Aravind L."/>
            <person name="Bailey J.A."/>
            <person name="Bateman A."/>
            <person name="Batzoglou S."/>
            <person name="Birney E."/>
            <person name="Bork P."/>
            <person name="Brown D.G."/>
            <person name="Burge C.B."/>
            <person name="Cerutti L."/>
            <person name="Chen H.C."/>
            <person name="Church D."/>
            <person name="Clamp M."/>
            <person name="Copley R.R."/>
            <person name="Doerks T."/>
            <person name="Eddy S.R."/>
            <person name="Eichler E.E."/>
            <person name="Furey T.S."/>
            <person name="Galagan J."/>
            <person name="Gilbert J.G."/>
            <person name="Harmon C."/>
            <person name="Hayashizaki Y."/>
            <person name="Haussler D."/>
            <person name="Hermjakob H."/>
            <person name="Hokamp K."/>
            <person name="Jang W."/>
            <person name="Johnson L.S."/>
            <person name="Jones T.A."/>
            <person name="Kasif S."/>
            <person name="Kaspryzk A."/>
            <person name="Kennedy S."/>
            <person name="Kent W.J."/>
            <person name="Kitts P."/>
            <person name="Koonin E.V."/>
            <person name="Korf I."/>
            <person name="Kulp D."/>
            <person name="Lancet D."/>
            <person name="Lowe T.M."/>
            <person name="McLysaght A."/>
            <person name="Mikkelsen T."/>
            <person name="Moran J.V."/>
            <person name="Mulder N."/>
            <person name="Pollara V.J."/>
            <person name="Ponting C.P."/>
            <person name="Schuler G."/>
            <person name="Schultz J."/>
            <person name="Slater G."/>
            <person name="Smit A.F."/>
            <person name="Stupka E."/>
            <person name="Szustakowski J."/>
            <person name="Thierry-Mieg D."/>
            <person name="Thierry-Mieg J."/>
            <person name="Wagner L."/>
            <person name="Wallis J."/>
            <person name="Wheeler R."/>
            <person name="Williams A."/>
            <person name="Wolf Y.I."/>
            <person name="Wolfe K.H."/>
            <person name="Yang S.P."/>
            <person name="Yeh R.F."/>
            <person name="Collins F."/>
            <person name="Guyer M.S."/>
            <person name="Peterson J."/>
            <person name="Felsenfeld A."/>
            <person name="Wetterstrand K.A."/>
            <person name="Patrinos A."/>
            <person name="Morgan M.J."/>
            <person name="de Jong P."/>
            <person name="Catanese J.J."/>
            <person name="Osoegawa K."/>
            <person name="Shizuya H."/>
            <person name="Choi S."/>
            <person name="Chen Y.J."/>
        </authorList>
    </citation>
    <scope>NUCLEOTIDE SEQUENCE [LARGE SCALE GENOMIC DNA]</scope>
</reference>
<dbReference type="GeneTree" id="ENSGT00510000047003"/>
<feature type="region of interest" description="Disordered" evidence="5">
    <location>
        <begin position="32"/>
        <end position="58"/>
    </location>
</feature>
<dbReference type="HOGENOM" id="CLU_2196030_0_0_1"/>
<dbReference type="Bgee" id="ENSG00000186523">
    <property type="expression patterns" value="Expressed in right uterine tube and 96 other cell types or tissues"/>
</dbReference>
<keyword evidence="4" id="KW-0949">S-adenosyl-L-methionine</keyword>
<dbReference type="UCSC" id="uc064kji.1">
    <property type="organism name" value="human"/>
</dbReference>
<dbReference type="MassIVE" id="R4GN25"/>
<keyword evidence="2" id="KW-0489">Methyltransferase</keyword>
<name>R4GN25_HUMAN</name>
<evidence type="ECO:0000256" key="4">
    <source>
        <dbReference type="ARBA" id="ARBA00022691"/>
    </source>
</evidence>
<dbReference type="GO" id="GO:0032259">
    <property type="term" value="P:methylation"/>
    <property type="evidence" value="ECO:0007669"/>
    <property type="project" value="UniProtKB-KW"/>
</dbReference>
<feature type="domain" description="FAM86 N-terminal" evidence="6">
    <location>
        <begin position="12"/>
        <end position="32"/>
    </location>
</feature>
<evidence type="ECO:0000313" key="7">
    <source>
        <dbReference type="Ensembl" id="ENSP00000473457.1"/>
    </source>
</evidence>
<evidence type="ECO:0000256" key="1">
    <source>
        <dbReference type="ARBA" id="ARBA00005511"/>
    </source>
</evidence>
<dbReference type="Proteomes" id="UP000005640">
    <property type="component" value="Chromosome 8"/>
</dbReference>
<organism evidence="7 8">
    <name type="scientific">Homo sapiens</name>
    <name type="common">Human</name>
    <dbReference type="NCBI Taxonomy" id="9606"/>
    <lineage>
        <taxon>Eukaryota</taxon>
        <taxon>Metazoa</taxon>
        <taxon>Chordata</taxon>
        <taxon>Craniata</taxon>
        <taxon>Vertebrata</taxon>
        <taxon>Euteleostomi</taxon>
        <taxon>Mammalia</taxon>
        <taxon>Eutheria</taxon>
        <taxon>Euarchontoglires</taxon>
        <taxon>Primates</taxon>
        <taxon>Haplorrhini</taxon>
        <taxon>Catarrhini</taxon>
        <taxon>Hominidae</taxon>
        <taxon>Homo</taxon>
    </lineage>
</organism>
<dbReference type="HGNC" id="HGNC:28268">
    <property type="gene designation" value="FAM86B1"/>
</dbReference>
<evidence type="ECO:0000259" key="6">
    <source>
        <dbReference type="Pfam" id="PF14904"/>
    </source>
</evidence>
<reference evidence="7" key="5">
    <citation type="submission" date="2025-09" db="UniProtKB">
        <authorList>
            <consortium name="Ensembl"/>
        </authorList>
    </citation>
    <scope>IDENTIFICATION</scope>
</reference>
<dbReference type="InterPro" id="IPR029426">
    <property type="entry name" value="FAM86_N"/>
</dbReference>
<dbReference type="VEuPathDB" id="HostDB:ENSG00000186523"/>
<dbReference type="AlphaFoldDB" id="R4GN25"/>
<reference evidence="7" key="4">
    <citation type="submission" date="2025-08" db="UniProtKB">
        <authorList>
            <consortium name="Ensembl"/>
        </authorList>
    </citation>
    <scope>IDENTIFICATION</scope>
</reference>
<dbReference type="OpenTargets" id="ENSG00000186523"/>
<protein>
    <submittedName>
        <fullName evidence="7">Family with sequence similarity 86 member B1</fullName>
    </submittedName>
</protein>
<proteinExistence type="inferred from homology"/>
<accession>R4GN25</accession>
<keyword evidence="3" id="KW-0808">Transferase</keyword>
<dbReference type="ExpressionAtlas" id="R4GN25">
    <property type="expression patterns" value="baseline and differential"/>
</dbReference>
<sequence>MAPEENAGTELLLQGFERRFLAVRTLRSFPWQVGGGASGEARGGRGSPGADGMGLRAETPGAPATCTLRHLKVRLSAAVASTSNWLHVPREGSHRALPTHSIACLMFL</sequence>